<dbReference type="PANTHER" id="PTHR36849">
    <property type="entry name" value="CYTOPLASMIC PROTEIN-RELATED"/>
    <property type="match status" value="1"/>
</dbReference>
<dbReference type="RefSeq" id="WP_135757520.1">
    <property type="nucleotide sequence ID" value="NZ_RQHS01000019.1"/>
</dbReference>
<dbReference type="InterPro" id="IPR052552">
    <property type="entry name" value="YeaO-like"/>
</dbReference>
<dbReference type="PANTHER" id="PTHR36849:SF1">
    <property type="entry name" value="CYTOPLASMIC PROTEIN"/>
    <property type="match status" value="1"/>
</dbReference>
<comment type="caution">
    <text evidence="1">The sequence shown here is derived from an EMBL/GenBank/DDBJ whole genome shotgun (WGS) entry which is preliminary data.</text>
</comment>
<sequence>MQIKIKRVYESPSKEDGKRILVDRLWPRGISKEFGKIDLWLKEISPSNELRKWYGHDPEHWAEFKKRYWAELKSNPEGLEKLKVSLDEKVVTFLYSSKNLEYNNAIALKEFLSK</sequence>
<reference evidence="1" key="1">
    <citation type="journal article" date="2019" name="PLoS Negl. Trop. Dis.">
        <title>Revisiting the worldwide diversity of Leptospira species in the environment.</title>
        <authorList>
            <person name="Vincent A.T."/>
            <person name="Schiettekatte O."/>
            <person name="Bourhy P."/>
            <person name="Veyrier F.J."/>
            <person name="Picardeau M."/>
        </authorList>
    </citation>
    <scope>NUCLEOTIDE SEQUENCE [LARGE SCALE GENOMIC DNA]</scope>
    <source>
        <strain evidence="1">201601113</strain>
    </source>
</reference>
<dbReference type="EMBL" id="RQHS01000019">
    <property type="protein sequence ID" value="TGM97207.1"/>
    <property type="molecule type" value="Genomic_DNA"/>
</dbReference>
<accession>A0A4Z1A9N8</accession>
<keyword evidence="2" id="KW-1185">Reference proteome</keyword>
<dbReference type="Pfam" id="PF22752">
    <property type="entry name" value="DUF488-N3i"/>
    <property type="match status" value="1"/>
</dbReference>
<protein>
    <submittedName>
        <fullName evidence="1">DUF488 domain-containing protein</fullName>
    </submittedName>
</protein>
<gene>
    <name evidence="1" type="ORF">EHR06_13670</name>
</gene>
<organism evidence="1 2">
    <name type="scientific">Leptospira dzoumogneensis</name>
    <dbReference type="NCBI Taxonomy" id="2484904"/>
    <lineage>
        <taxon>Bacteria</taxon>
        <taxon>Pseudomonadati</taxon>
        <taxon>Spirochaetota</taxon>
        <taxon>Spirochaetia</taxon>
        <taxon>Leptospirales</taxon>
        <taxon>Leptospiraceae</taxon>
        <taxon>Leptospira</taxon>
    </lineage>
</organism>
<evidence type="ECO:0000313" key="1">
    <source>
        <dbReference type="EMBL" id="TGM97207.1"/>
    </source>
</evidence>
<dbReference type="Proteomes" id="UP000297241">
    <property type="component" value="Unassembled WGS sequence"/>
</dbReference>
<name>A0A4Z1A9N8_9LEPT</name>
<proteinExistence type="predicted"/>
<dbReference type="AlphaFoldDB" id="A0A4Z1A9N8"/>
<evidence type="ECO:0000313" key="2">
    <source>
        <dbReference type="Proteomes" id="UP000297241"/>
    </source>
</evidence>
<dbReference type="OrthoDB" id="9790745at2"/>